<dbReference type="Proteomes" id="UP000593571">
    <property type="component" value="Unassembled WGS sequence"/>
</dbReference>
<reference evidence="2 3" key="1">
    <citation type="journal article" date="2020" name="Nature">
        <title>Six reference-quality genomes reveal evolution of bat adaptations.</title>
        <authorList>
            <person name="Jebb D."/>
            <person name="Huang Z."/>
            <person name="Pippel M."/>
            <person name="Hughes G.M."/>
            <person name="Lavrichenko K."/>
            <person name="Devanna P."/>
            <person name="Winkler S."/>
            <person name="Jermiin L.S."/>
            <person name="Skirmuntt E.C."/>
            <person name="Katzourakis A."/>
            <person name="Burkitt-Gray L."/>
            <person name="Ray D.A."/>
            <person name="Sullivan K.A.M."/>
            <person name="Roscito J.G."/>
            <person name="Kirilenko B.M."/>
            <person name="Davalos L.M."/>
            <person name="Corthals A.P."/>
            <person name="Power M.L."/>
            <person name="Jones G."/>
            <person name="Ransome R.D."/>
            <person name="Dechmann D.K.N."/>
            <person name="Locatelli A.G."/>
            <person name="Puechmaille S.J."/>
            <person name="Fedrigo O."/>
            <person name="Jarvis E.D."/>
            <person name="Hiller M."/>
            <person name="Vernes S.C."/>
            <person name="Myers E.W."/>
            <person name="Teeling E.C."/>
        </authorList>
    </citation>
    <scope>NUCLEOTIDE SEQUENCE [LARGE SCALE GENOMIC DNA]</scope>
    <source>
        <strain evidence="2">MRouAeg1</strain>
        <tissue evidence="2">Muscle</tissue>
    </source>
</reference>
<sequence>MKTASEAVSFPQRGSWDADLRGSSHQLGVFQHKVTVTPPTPLLSWEGLEAWGQERGSTEAPSLPCPSQCHARPLAGGPASPCPSPVSSHVRSHFGICCSEAEPTAALPPSPRPDTASGEDQKPHPGVNAVDWLRRHSSKDAPTQTCRSEEWAMGGRGDQKKCAGLQAQTPCLGDGGGQQRHAWR</sequence>
<dbReference type="EMBL" id="JACASE010000001">
    <property type="protein sequence ID" value="KAF6505818.1"/>
    <property type="molecule type" value="Genomic_DNA"/>
</dbReference>
<keyword evidence="3" id="KW-1185">Reference proteome</keyword>
<dbReference type="AlphaFoldDB" id="A0A7J8KAF4"/>
<evidence type="ECO:0000313" key="3">
    <source>
        <dbReference type="Proteomes" id="UP000593571"/>
    </source>
</evidence>
<evidence type="ECO:0000256" key="1">
    <source>
        <dbReference type="SAM" id="MobiDB-lite"/>
    </source>
</evidence>
<gene>
    <name evidence="2" type="ORF">HJG63_007714</name>
</gene>
<proteinExistence type="predicted"/>
<evidence type="ECO:0000313" key="2">
    <source>
        <dbReference type="EMBL" id="KAF6505818.1"/>
    </source>
</evidence>
<feature type="region of interest" description="Disordered" evidence="1">
    <location>
        <begin position="102"/>
        <end position="160"/>
    </location>
</feature>
<comment type="caution">
    <text evidence="2">The sequence shown here is derived from an EMBL/GenBank/DDBJ whole genome shotgun (WGS) entry which is preliminary data.</text>
</comment>
<protein>
    <submittedName>
        <fullName evidence="2">Uncharacterized protein</fullName>
    </submittedName>
</protein>
<accession>A0A7J8KAF4</accession>
<organism evidence="2 3">
    <name type="scientific">Rousettus aegyptiacus</name>
    <name type="common">Egyptian fruit bat</name>
    <name type="synonym">Pteropus aegyptiacus</name>
    <dbReference type="NCBI Taxonomy" id="9407"/>
    <lineage>
        <taxon>Eukaryota</taxon>
        <taxon>Metazoa</taxon>
        <taxon>Chordata</taxon>
        <taxon>Craniata</taxon>
        <taxon>Vertebrata</taxon>
        <taxon>Euteleostomi</taxon>
        <taxon>Mammalia</taxon>
        <taxon>Eutheria</taxon>
        <taxon>Laurasiatheria</taxon>
        <taxon>Chiroptera</taxon>
        <taxon>Yinpterochiroptera</taxon>
        <taxon>Pteropodoidea</taxon>
        <taxon>Pteropodidae</taxon>
        <taxon>Rousettinae</taxon>
        <taxon>Rousettus</taxon>
    </lineage>
</organism>
<name>A0A7J8KAF4_ROUAE</name>